<dbReference type="InterPro" id="IPR000719">
    <property type="entry name" value="Prot_kinase_dom"/>
</dbReference>
<evidence type="ECO:0000313" key="13">
    <source>
        <dbReference type="Proteomes" id="UP000570595"/>
    </source>
</evidence>
<dbReference type="InterPro" id="IPR008271">
    <property type="entry name" value="Ser/Thr_kinase_AS"/>
</dbReference>
<dbReference type="AlphaFoldDB" id="A0A7J6L4T8"/>
<evidence type="ECO:0000256" key="1">
    <source>
        <dbReference type="ARBA" id="ARBA00022527"/>
    </source>
</evidence>
<feature type="region of interest" description="Disordered" evidence="10">
    <location>
        <begin position="229"/>
        <end position="249"/>
    </location>
</feature>
<proteinExistence type="predicted"/>
<feature type="region of interest" description="Disordered" evidence="10">
    <location>
        <begin position="1"/>
        <end position="21"/>
    </location>
</feature>
<evidence type="ECO:0000313" key="12">
    <source>
        <dbReference type="EMBL" id="KAF4654198.1"/>
    </source>
</evidence>
<dbReference type="PROSITE" id="PS00107">
    <property type="entry name" value="PROTEIN_KINASE_ATP"/>
    <property type="match status" value="1"/>
</dbReference>
<dbReference type="GO" id="GO:0005524">
    <property type="term" value="F:ATP binding"/>
    <property type="evidence" value="ECO:0007669"/>
    <property type="project" value="UniProtKB-UniRule"/>
</dbReference>
<dbReference type="PROSITE" id="PS00108">
    <property type="entry name" value="PROTEIN_KINASE_ST"/>
    <property type="match status" value="1"/>
</dbReference>
<evidence type="ECO:0000256" key="8">
    <source>
        <dbReference type="PIRSR" id="PIRSR630616-3"/>
    </source>
</evidence>
<dbReference type="EMBL" id="JABAHT010000555">
    <property type="protein sequence ID" value="KAF4654198.1"/>
    <property type="molecule type" value="Genomic_DNA"/>
</dbReference>
<evidence type="ECO:0000256" key="7">
    <source>
        <dbReference type="PIRSR" id="PIRSR630616-2"/>
    </source>
</evidence>
<evidence type="ECO:0000256" key="9">
    <source>
        <dbReference type="PROSITE-ProRule" id="PRU10141"/>
    </source>
</evidence>
<protein>
    <recommendedName>
        <fullName evidence="11">Protein kinase domain-containing protein</fullName>
    </recommendedName>
</protein>
<evidence type="ECO:0000256" key="6">
    <source>
        <dbReference type="PIRSR" id="PIRSR630616-1"/>
    </source>
</evidence>
<keyword evidence="1" id="KW-0723">Serine/threonine-protein kinase</keyword>
<comment type="caution">
    <text evidence="12">The sequence shown here is derived from an EMBL/GenBank/DDBJ whole genome shotgun (WGS) entry which is preliminary data.</text>
</comment>
<dbReference type="SMART" id="SM00220">
    <property type="entry name" value="S_TKc"/>
    <property type="match status" value="1"/>
</dbReference>
<dbReference type="PANTHER" id="PTHR24350">
    <property type="entry name" value="SERINE/THREONINE-PROTEIN KINASE IAL-RELATED"/>
    <property type="match status" value="1"/>
</dbReference>
<dbReference type="GO" id="GO:0004674">
    <property type="term" value="F:protein serine/threonine kinase activity"/>
    <property type="evidence" value="ECO:0007669"/>
    <property type="project" value="UniProtKB-KW"/>
</dbReference>
<name>A0A7J6L4T8_PEROL</name>
<feature type="domain" description="Protein kinase" evidence="11">
    <location>
        <begin position="66"/>
        <end position="359"/>
    </location>
</feature>
<feature type="binding site" evidence="7">
    <location>
        <position position="218"/>
    </location>
    <ligand>
        <name>ATP</name>
        <dbReference type="ChEBI" id="CHEBI:30616"/>
    </ligand>
</feature>
<dbReference type="Proteomes" id="UP000570595">
    <property type="component" value="Unassembled WGS sequence"/>
</dbReference>
<dbReference type="Pfam" id="PF00069">
    <property type="entry name" value="Pkinase"/>
    <property type="match status" value="1"/>
</dbReference>
<evidence type="ECO:0000256" key="5">
    <source>
        <dbReference type="ARBA" id="ARBA00022840"/>
    </source>
</evidence>
<dbReference type="OrthoDB" id="40902at2759"/>
<dbReference type="InterPro" id="IPR030616">
    <property type="entry name" value="Aur-like"/>
</dbReference>
<feature type="binding site" evidence="7 9">
    <location>
        <position position="95"/>
    </location>
    <ligand>
        <name>ATP</name>
        <dbReference type="ChEBI" id="CHEBI:30616"/>
    </ligand>
</feature>
<evidence type="ECO:0000256" key="4">
    <source>
        <dbReference type="ARBA" id="ARBA00022777"/>
    </source>
</evidence>
<dbReference type="Gene3D" id="1.10.510.10">
    <property type="entry name" value="Transferase(Phosphotransferase) domain 1"/>
    <property type="match status" value="1"/>
</dbReference>
<keyword evidence="5 7" id="KW-0067">ATP-binding</keyword>
<dbReference type="FunFam" id="3.30.200.20:FF:000042">
    <property type="entry name" value="Aurora kinase A"/>
    <property type="match status" value="1"/>
</dbReference>
<evidence type="ECO:0000256" key="3">
    <source>
        <dbReference type="ARBA" id="ARBA00022741"/>
    </source>
</evidence>
<accession>A0A7J6L4T8</accession>
<keyword evidence="2" id="KW-0808">Transferase</keyword>
<evidence type="ECO:0000256" key="2">
    <source>
        <dbReference type="ARBA" id="ARBA00022679"/>
    </source>
</evidence>
<dbReference type="InterPro" id="IPR017441">
    <property type="entry name" value="Protein_kinase_ATP_BS"/>
</dbReference>
<feature type="compositionally biased region" description="Polar residues" evidence="10">
    <location>
        <begin position="1"/>
        <end position="17"/>
    </location>
</feature>
<feature type="active site" description="Proton acceptor" evidence="6">
    <location>
        <position position="193"/>
    </location>
</feature>
<sequence>MSLGSVSTASAGSSWRNPNDPRAHRQLVLRQPIHHQQQMHSLPECISAVPLELPGPIGRRFSLYPSVTQCILGSGSYAIVRQLKDRETGEYYALKAVQKQPLIDRGMLDRVYNEIATHQELKHENILTLYGYYEDTTHIYMQLELATGGVLADWQARRFPPYGRVAERQAAVIFRQILSAVDHLHHRNIAHRDLKTANVLMLRPYGANDTGISIRLCDFGWSTRCDGEADSGDEKQMVSPDESLSEGGSVNRRRTLCGTVDSMPPEMLMGAPHGLPCDRWALGCLLYALLVGHSPYAVHQGGAGSHHPAAVRDRILTSRGVPYPPGVASSAARDMIHRFMQLNPKARLHASTAMDHGWIQKHHSVSRDASSLSSISEDEIVECDQQQQPLLWRSEVTRRVSAPLGQLSPRTTLLSQRQVAMAPSHQLPSRVVPGAYSQAILPPMAGPPLPPQRSPREGHKVGLDAPSIPPFPTTVTAVDLFIMARIGTSNFRHSTKTDERHDASWREIVTLEDGVNGRHRYAGKAPSFCELAESGEVPKWSTTNAQFQRGAVERRGVPRPPAGKPSPYLARVNKPSVGQLAHPGVFFNLPNLVATLDQTIPTINYTGSCIAVNLLRELLPNYGPISSSMQLPAISLLITQPPDGVFATFV</sequence>
<keyword evidence="4" id="KW-0418">Kinase</keyword>
<dbReference type="InterPro" id="IPR011009">
    <property type="entry name" value="Kinase-like_dom_sf"/>
</dbReference>
<feature type="cross-link" description="Glycyl lysine isopeptide (Lys-Gly) (interchain with G-Cter in SUMO2)" evidence="8">
    <location>
        <position position="195"/>
    </location>
</feature>
<evidence type="ECO:0000259" key="11">
    <source>
        <dbReference type="PROSITE" id="PS50011"/>
    </source>
</evidence>
<evidence type="ECO:0000256" key="10">
    <source>
        <dbReference type="SAM" id="MobiDB-lite"/>
    </source>
</evidence>
<feature type="region of interest" description="Disordered" evidence="10">
    <location>
        <begin position="448"/>
        <end position="467"/>
    </location>
</feature>
<keyword evidence="3 7" id="KW-0547">Nucleotide-binding</keyword>
<dbReference type="PROSITE" id="PS50011">
    <property type="entry name" value="PROTEIN_KINASE_DOM"/>
    <property type="match status" value="1"/>
</dbReference>
<feature type="binding site" evidence="7">
    <location>
        <begin position="144"/>
        <end position="146"/>
    </location>
    <ligand>
        <name>ATP</name>
        <dbReference type="ChEBI" id="CHEBI:30616"/>
    </ligand>
</feature>
<organism evidence="12 13">
    <name type="scientific">Perkinsus olseni</name>
    <name type="common">Perkinsus atlanticus</name>
    <dbReference type="NCBI Taxonomy" id="32597"/>
    <lineage>
        <taxon>Eukaryota</taxon>
        <taxon>Sar</taxon>
        <taxon>Alveolata</taxon>
        <taxon>Perkinsozoa</taxon>
        <taxon>Perkinsea</taxon>
        <taxon>Perkinsida</taxon>
        <taxon>Perkinsidae</taxon>
        <taxon>Perkinsus</taxon>
    </lineage>
</organism>
<reference evidence="12 13" key="1">
    <citation type="submission" date="2020-04" db="EMBL/GenBank/DDBJ databases">
        <title>Perkinsus olseni comparative genomics.</title>
        <authorList>
            <person name="Bogema D.R."/>
        </authorList>
    </citation>
    <scope>NUCLEOTIDE SEQUENCE [LARGE SCALE GENOMIC DNA]</scope>
    <source>
        <strain evidence="12">ATCC PRA-179</strain>
    </source>
</reference>
<dbReference type="SUPFAM" id="SSF56112">
    <property type="entry name" value="Protein kinase-like (PK-like)"/>
    <property type="match status" value="1"/>
</dbReference>
<gene>
    <name evidence="12" type="ORF">FOZ61_008409</name>
</gene>